<dbReference type="GeneID" id="132533837"/>
<name>A0ABM3W778_ERIEU</name>
<feature type="region of interest" description="Disordered" evidence="1">
    <location>
        <begin position="114"/>
        <end position="195"/>
    </location>
</feature>
<accession>A0ABM3W778</accession>
<evidence type="ECO:0000256" key="1">
    <source>
        <dbReference type="SAM" id="MobiDB-lite"/>
    </source>
</evidence>
<organism evidence="2 3">
    <name type="scientific">Erinaceus europaeus</name>
    <name type="common">Western European hedgehog</name>
    <dbReference type="NCBI Taxonomy" id="9365"/>
    <lineage>
        <taxon>Eukaryota</taxon>
        <taxon>Metazoa</taxon>
        <taxon>Chordata</taxon>
        <taxon>Craniata</taxon>
        <taxon>Vertebrata</taxon>
        <taxon>Euteleostomi</taxon>
        <taxon>Mammalia</taxon>
        <taxon>Eutheria</taxon>
        <taxon>Laurasiatheria</taxon>
        <taxon>Eulipotyphla</taxon>
        <taxon>Erinaceidae</taxon>
        <taxon>Erinaceinae</taxon>
        <taxon>Erinaceus</taxon>
    </lineage>
</organism>
<feature type="compositionally biased region" description="Basic residues" evidence="1">
    <location>
        <begin position="119"/>
        <end position="146"/>
    </location>
</feature>
<dbReference type="RefSeq" id="XP_060032302.1">
    <property type="nucleotide sequence ID" value="XM_060176319.1"/>
</dbReference>
<proteinExistence type="predicted"/>
<evidence type="ECO:0000313" key="3">
    <source>
        <dbReference type="RefSeq" id="XP_060032302.1"/>
    </source>
</evidence>
<keyword evidence="2" id="KW-1185">Reference proteome</keyword>
<sequence length="226" mass="24371">MVKAHGLCSLHLLSPSAIVPLGTPNRLVVGEMNHHVLCQHLGLYNSCKSKATQHMFCLPSIFKHYSLPYQSQCIWTLSAYPKHSQMPSPYLSCTIRKSQSGAWTGRYCLAAPSAGARAPRPRTHRAGQSRSPGPRRRDPRRQRLRCTHGDPETLDEFGGSGAGKPLAGEGALAASGPAHRTCTRTRTAHTPHCPPQPAAASLLGCGGPGSLALAQQAERYRRAERG</sequence>
<reference evidence="3" key="1">
    <citation type="submission" date="2025-08" db="UniProtKB">
        <authorList>
            <consortium name="RefSeq"/>
        </authorList>
    </citation>
    <scope>IDENTIFICATION</scope>
</reference>
<dbReference type="Proteomes" id="UP001652624">
    <property type="component" value="Chromosome 17"/>
</dbReference>
<gene>
    <name evidence="3" type="primary">LOC132533837</name>
</gene>
<evidence type="ECO:0000313" key="2">
    <source>
        <dbReference type="Proteomes" id="UP001652624"/>
    </source>
</evidence>
<protein>
    <submittedName>
        <fullName evidence="3">Uncharacterized protein LOC132533837</fullName>
    </submittedName>
</protein>